<evidence type="ECO:0000313" key="11">
    <source>
        <dbReference type="Proteomes" id="UP001596154"/>
    </source>
</evidence>
<evidence type="ECO:0000259" key="8">
    <source>
        <dbReference type="Pfam" id="PF02770"/>
    </source>
</evidence>
<dbReference type="SUPFAM" id="SSF47203">
    <property type="entry name" value="Acyl-CoA dehydrogenase C-terminal domain-like"/>
    <property type="match status" value="1"/>
</dbReference>
<dbReference type="Pfam" id="PF02770">
    <property type="entry name" value="Acyl-CoA_dh_M"/>
    <property type="match status" value="1"/>
</dbReference>
<evidence type="ECO:0000256" key="4">
    <source>
        <dbReference type="ARBA" id="ARBA00022827"/>
    </source>
</evidence>
<evidence type="ECO:0000256" key="1">
    <source>
        <dbReference type="ARBA" id="ARBA00001974"/>
    </source>
</evidence>
<organism evidence="10 11">
    <name type="scientific">Streptomyces bullii</name>
    <dbReference type="NCBI Taxonomy" id="349910"/>
    <lineage>
        <taxon>Bacteria</taxon>
        <taxon>Bacillati</taxon>
        <taxon>Actinomycetota</taxon>
        <taxon>Actinomycetes</taxon>
        <taxon>Kitasatosporales</taxon>
        <taxon>Streptomycetaceae</taxon>
        <taxon>Streptomyces</taxon>
    </lineage>
</organism>
<protein>
    <submittedName>
        <fullName evidence="10">Acyl-CoA dehydrogenase family protein</fullName>
        <ecNumber evidence="10">1.-.-.-</ecNumber>
    </submittedName>
</protein>
<gene>
    <name evidence="10" type="ORF">ACFPZJ_20255</name>
</gene>
<dbReference type="InterPro" id="IPR037069">
    <property type="entry name" value="AcylCoA_DH/ox_N_sf"/>
</dbReference>
<evidence type="ECO:0000313" key="10">
    <source>
        <dbReference type="EMBL" id="MFC5636088.1"/>
    </source>
</evidence>
<dbReference type="Gene3D" id="2.40.110.10">
    <property type="entry name" value="Butyryl-CoA Dehydrogenase, subunit A, domain 2"/>
    <property type="match status" value="1"/>
</dbReference>
<name>A0ABW0URA0_9ACTN</name>
<comment type="cofactor">
    <cofactor evidence="1 5">
        <name>FAD</name>
        <dbReference type="ChEBI" id="CHEBI:57692"/>
    </cofactor>
</comment>
<dbReference type="InterPro" id="IPR009100">
    <property type="entry name" value="AcylCoA_DH/oxidase_NM_dom_sf"/>
</dbReference>
<sequence>MTAPGFGAELFLGRLRTGLLTPPPGDPRRLAEADEHFLAGLRKFCEDEVDSHLIEREDRIPDDVVQGLKELGAFAVRIPREYGGLGLSGRCYLRALMIVNSVHSSLGELLAAHQAIGLPQPVLLFGTEEQKRAFLPRCVREISAFALTEPDIGNDPFRMHTTAVPDRSAGTYTLSGVKLWTTNGTIADLLVVMAMVPPVEGRAGGMTVFVVEADSAGVTVEHRSSFLGLRGLENGVIRLHDVVVPAANRVGAEGEGLNVALAAQETGRLSLPAVCAAAAKWSAKIAREWAGVRVQWGRPIGEHDAVAGKLAYIAATAFALEAMVEISGGRADLGADTALEAELAKLFASEHAWRVADELTQLRGGRGYETAESAAARGERGVPVERMLRDLRIGRIFDGSTEALRGFIAEAVLAHHRDEAGTTPGAAADAPAGNPADGDVLGGHLRFAEQAAGRVAGAFAAFARRPDGELGSRQRRLGRLVDIGAELYAMSAACAYATALAGADDTPRRLADAFCRQARLRVTELFARLTAHTDDHDRALARTVLDGGCAWLEEGVIDPSIDGPWIAEPKPGPATGPDRRRRLTTSGVGASPDPTERKGAHHGR</sequence>
<proteinExistence type="inferred from homology"/>
<dbReference type="InterPro" id="IPR009075">
    <property type="entry name" value="AcylCo_DH/oxidase_C"/>
</dbReference>
<dbReference type="InterPro" id="IPR036250">
    <property type="entry name" value="AcylCo_DH-like_C"/>
</dbReference>
<dbReference type="EMBL" id="JBHSNY010000006">
    <property type="protein sequence ID" value="MFC5636088.1"/>
    <property type="molecule type" value="Genomic_DNA"/>
</dbReference>
<keyword evidence="5 10" id="KW-0560">Oxidoreductase</keyword>
<dbReference type="InterPro" id="IPR006091">
    <property type="entry name" value="Acyl-CoA_Oxase/DH_mid-dom"/>
</dbReference>
<dbReference type="PANTHER" id="PTHR43884:SF9">
    <property type="entry name" value="COMPLEX I ASSEMBLY FACTOR ACAD9, MITOCHONDRIAL"/>
    <property type="match status" value="1"/>
</dbReference>
<feature type="domain" description="Acyl-CoA dehydrogenase/oxidase N-terminal" evidence="9">
    <location>
        <begin position="33"/>
        <end position="140"/>
    </location>
</feature>
<evidence type="ECO:0000259" key="9">
    <source>
        <dbReference type="Pfam" id="PF02771"/>
    </source>
</evidence>
<dbReference type="EC" id="1.-.-.-" evidence="10"/>
<evidence type="ECO:0000259" key="7">
    <source>
        <dbReference type="Pfam" id="PF00441"/>
    </source>
</evidence>
<evidence type="ECO:0000256" key="2">
    <source>
        <dbReference type="ARBA" id="ARBA00009347"/>
    </source>
</evidence>
<evidence type="ECO:0000256" key="6">
    <source>
        <dbReference type="SAM" id="MobiDB-lite"/>
    </source>
</evidence>
<dbReference type="InterPro" id="IPR046373">
    <property type="entry name" value="Acyl-CoA_Oxase/DH_mid-dom_sf"/>
</dbReference>
<dbReference type="PANTHER" id="PTHR43884">
    <property type="entry name" value="ACYL-COA DEHYDROGENASE"/>
    <property type="match status" value="1"/>
</dbReference>
<dbReference type="Proteomes" id="UP001596154">
    <property type="component" value="Unassembled WGS sequence"/>
</dbReference>
<dbReference type="Gene3D" id="1.20.140.10">
    <property type="entry name" value="Butyryl-CoA Dehydrogenase, subunit A, domain 3"/>
    <property type="match status" value="2"/>
</dbReference>
<keyword evidence="11" id="KW-1185">Reference proteome</keyword>
<feature type="domain" description="Acyl-CoA oxidase/dehydrogenase middle" evidence="8">
    <location>
        <begin position="144"/>
        <end position="242"/>
    </location>
</feature>
<feature type="domain" description="Acyl-CoA dehydrogenase/oxidase C-terminal" evidence="7">
    <location>
        <begin position="254"/>
        <end position="413"/>
    </location>
</feature>
<dbReference type="InterPro" id="IPR013786">
    <property type="entry name" value="AcylCoA_DH/ox_N"/>
</dbReference>
<comment type="caution">
    <text evidence="10">The sequence shown here is derived from an EMBL/GenBank/DDBJ whole genome shotgun (WGS) entry which is preliminary data.</text>
</comment>
<dbReference type="Pfam" id="PF02771">
    <property type="entry name" value="Acyl-CoA_dh_N"/>
    <property type="match status" value="1"/>
</dbReference>
<dbReference type="Gene3D" id="1.10.540.10">
    <property type="entry name" value="Acyl-CoA dehydrogenase/oxidase, N-terminal domain"/>
    <property type="match status" value="1"/>
</dbReference>
<feature type="region of interest" description="Disordered" evidence="6">
    <location>
        <begin position="562"/>
        <end position="604"/>
    </location>
</feature>
<comment type="similarity">
    <text evidence="2 5">Belongs to the acyl-CoA dehydrogenase family.</text>
</comment>
<dbReference type="SUPFAM" id="SSF56645">
    <property type="entry name" value="Acyl-CoA dehydrogenase NM domain-like"/>
    <property type="match status" value="1"/>
</dbReference>
<evidence type="ECO:0000256" key="3">
    <source>
        <dbReference type="ARBA" id="ARBA00022630"/>
    </source>
</evidence>
<dbReference type="RefSeq" id="WP_381023346.1">
    <property type="nucleotide sequence ID" value="NZ_JBHSNY010000006.1"/>
</dbReference>
<keyword evidence="4 5" id="KW-0274">FAD</keyword>
<accession>A0ABW0URA0</accession>
<dbReference type="Pfam" id="PF00441">
    <property type="entry name" value="Acyl-CoA_dh_1"/>
    <property type="match status" value="1"/>
</dbReference>
<evidence type="ECO:0000256" key="5">
    <source>
        <dbReference type="RuleBase" id="RU362125"/>
    </source>
</evidence>
<dbReference type="GO" id="GO:0016491">
    <property type="term" value="F:oxidoreductase activity"/>
    <property type="evidence" value="ECO:0007669"/>
    <property type="project" value="UniProtKB-KW"/>
</dbReference>
<keyword evidence="3 5" id="KW-0285">Flavoprotein</keyword>
<reference evidence="11" key="1">
    <citation type="journal article" date="2019" name="Int. J. Syst. Evol. Microbiol.">
        <title>The Global Catalogue of Microorganisms (GCM) 10K type strain sequencing project: providing services to taxonomists for standard genome sequencing and annotation.</title>
        <authorList>
            <consortium name="The Broad Institute Genomics Platform"/>
            <consortium name="The Broad Institute Genome Sequencing Center for Infectious Disease"/>
            <person name="Wu L."/>
            <person name="Ma J."/>
        </authorList>
    </citation>
    <scope>NUCLEOTIDE SEQUENCE [LARGE SCALE GENOMIC DNA]</scope>
    <source>
        <strain evidence="11">CGMCC 4.7248</strain>
    </source>
</reference>